<dbReference type="KEGG" id="vg:39105868"/>
<keyword evidence="2" id="KW-1185">Reference proteome</keyword>
<dbReference type="RefSeq" id="YP_009345755.1">
    <property type="nucleotide sequence ID" value="NC_033780.2"/>
</dbReference>
<proteinExistence type="predicted"/>
<organism evidence="1 2">
    <name type="scientific">Betabaculovirus altermyunipunctae</name>
    <dbReference type="NCBI Taxonomy" id="3051996"/>
    <lineage>
        <taxon>Viruses</taxon>
        <taxon>Viruses incertae sedis</taxon>
        <taxon>Naldaviricetes</taxon>
        <taxon>Lefavirales</taxon>
        <taxon>Baculoviridae</taxon>
        <taxon>Betabaculovirus</taxon>
    </lineage>
</organism>
<dbReference type="GeneID" id="39105868"/>
<dbReference type="EMBL" id="KX855660">
    <property type="protein sequence ID" value="AQQ80304.1"/>
    <property type="molecule type" value="Genomic_DNA"/>
</dbReference>
<evidence type="ECO:0000313" key="1">
    <source>
        <dbReference type="EMBL" id="AQQ80304.1"/>
    </source>
</evidence>
<accession>A0A1S5YE91</accession>
<dbReference type="Proteomes" id="UP000203651">
    <property type="component" value="Segment"/>
</dbReference>
<sequence length="85" mass="10056">MEATVDKIIDQKNEFVAMAMQLNVERQRTLKGVVEKMYHKIDLYHNTNDVTVLHSLYYLLVDATKTIKRELVYTELCDKLYCINE</sequence>
<protein>
    <submittedName>
        <fullName evidence="1">ORF37</fullName>
    </submittedName>
</protein>
<evidence type="ECO:0000313" key="2">
    <source>
        <dbReference type="Proteomes" id="UP000203651"/>
    </source>
</evidence>
<name>A0A1S5YE91_9BBAC</name>
<reference evidence="1 2" key="1">
    <citation type="journal article" date="2017" name="PLoS ONE">
        <title>The Complete Genome Sequence of a Second Distinct Betabaculovirus from the True Armyworm, Mythimna unipuncta.</title>
        <authorList>
            <person name="Harrison R.L."/>
            <person name="Rowley D.L."/>
            <person name="Mowery J."/>
            <person name="Bauchan G.R."/>
            <person name="Theilmann D.A."/>
            <person name="Rohrmann G.F."/>
            <person name="Erlandson M.A."/>
        </authorList>
    </citation>
    <scope>NUCLEOTIDE SEQUENCE [LARGE SCALE GENOMIC DNA]</scope>
    <source>
        <strain evidence="1">MyunGV#8</strain>
    </source>
</reference>